<dbReference type="KEGG" id="halt:IM660_13935"/>
<keyword evidence="2" id="KW-1185">Reference proteome</keyword>
<accession>A0A7M1SQM7</accession>
<dbReference type="RefSeq" id="WP_193496363.1">
    <property type="nucleotide sequence ID" value="NZ_CP063169.1"/>
</dbReference>
<evidence type="ECO:0000313" key="1">
    <source>
        <dbReference type="EMBL" id="QOR69755.1"/>
    </source>
</evidence>
<evidence type="ECO:0000313" key="2">
    <source>
        <dbReference type="Proteomes" id="UP000593758"/>
    </source>
</evidence>
<protein>
    <submittedName>
        <fullName evidence="1">Uncharacterized protein</fullName>
    </submittedName>
</protein>
<dbReference type="InterPro" id="IPR043777">
    <property type="entry name" value="DUF5719"/>
</dbReference>
<reference evidence="1 2" key="1">
    <citation type="submission" date="2020-10" db="EMBL/GenBank/DDBJ databases">
        <title>Haloactinobacterium sp. RN3S43, a bacterium isolated from saline soil.</title>
        <authorList>
            <person name="Sun J.-Q."/>
        </authorList>
    </citation>
    <scope>NUCLEOTIDE SEQUENCE [LARGE SCALE GENOMIC DNA]</scope>
    <source>
        <strain evidence="1 2">RN3S43</strain>
    </source>
</reference>
<name>A0A7M1SQM7_9MICO</name>
<gene>
    <name evidence="1" type="ORF">IM660_13935</name>
</gene>
<sequence>MTGSPVSRLRRVLSGIGRLITAVFVLALAAGLALAASWRPPASQGAIEPTQIDVGAAPLTLVCPPAPVLPTGDGGDLDYDDQFDTTGETALADLGVVLGRDGAEPEPATGGSIGTDGNAIPVVGSLRLLNTEDPEPLQLQAEPSGQETAFAAGASLSRTDTGDLRGLTAAPCTAPTSSAWLVGGQTELGSSARLTLTNPGETAATVTVQAWGSVGPVDPVTLALEPGGVSSVLLEAVTLEPRLGVHVSSEGGRFTASIQETVLDGLVSQGSDVITAAADPSTELHVGPIPVLADAGTAMLRLLNPGEERAEVSIDVLTEGASTLSGTDALVIEPGTVVDIALDGIDEGTAALRITSDQPVTGGALIVRQGGPSELDPDQSLAERAWLPATDPADHGLLALPADGALVDEVALALTNPGAEDQTVTVHTVDADGQRSAPVEIRIPASSTSGLGDLDVNGAVAVEVTGTQVLATATLSATTDQGTMVGVLPMTPDAHSDQSVTVHVGTN</sequence>
<dbReference type="EMBL" id="CP063169">
    <property type="protein sequence ID" value="QOR69755.1"/>
    <property type="molecule type" value="Genomic_DNA"/>
</dbReference>
<dbReference type="AlphaFoldDB" id="A0A7M1SQM7"/>
<dbReference type="Pfam" id="PF18986">
    <property type="entry name" value="DUF5719"/>
    <property type="match status" value="1"/>
</dbReference>
<dbReference type="Proteomes" id="UP000593758">
    <property type="component" value="Chromosome"/>
</dbReference>
<organism evidence="1 2">
    <name type="scientific">Ruania alkalisoli</name>
    <dbReference type="NCBI Taxonomy" id="2779775"/>
    <lineage>
        <taxon>Bacteria</taxon>
        <taxon>Bacillati</taxon>
        <taxon>Actinomycetota</taxon>
        <taxon>Actinomycetes</taxon>
        <taxon>Micrococcales</taxon>
        <taxon>Ruaniaceae</taxon>
        <taxon>Ruania</taxon>
    </lineage>
</organism>
<proteinExistence type="predicted"/>